<dbReference type="EMBL" id="JACGCM010002299">
    <property type="protein sequence ID" value="KAF6141794.1"/>
    <property type="molecule type" value="Genomic_DNA"/>
</dbReference>
<dbReference type="OrthoDB" id="5835829at2759"/>
<protein>
    <submittedName>
        <fullName evidence="1">Uncharacterized protein</fullName>
    </submittedName>
</protein>
<dbReference type="AlphaFoldDB" id="A0A7J7LH11"/>
<dbReference type="InterPro" id="IPR050481">
    <property type="entry name" value="UDP-glycosyltransf_plant"/>
</dbReference>
<keyword evidence="2" id="KW-1185">Reference proteome</keyword>
<dbReference type="SUPFAM" id="SSF53756">
    <property type="entry name" value="UDP-Glycosyltransferase/glycogen phosphorylase"/>
    <property type="match status" value="1"/>
</dbReference>
<accession>A0A7J7LH11</accession>
<dbReference type="Proteomes" id="UP000541444">
    <property type="component" value="Unassembled WGS sequence"/>
</dbReference>
<organism evidence="1 2">
    <name type="scientific">Kingdonia uniflora</name>
    <dbReference type="NCBI Taxonomy" id="39325"/>
    <lineage>
        <taxon>Eukaryota</taxon>
        <taxon>Viridiplantae</taxon>
        <taxon>Streptophyta</taxon>
        <taxon>Embryophyta</taxon>
        <taxon>Tracheophyta</taxon>
        <taxon>Spermatophyta</taxon>
        <taxon>Magnoliopsida</taxon>
        <taxon>Ranunculales</taxon>
        <taxon>Circaeasteraceae</taxon>
        <taxon>Kingdonia</taxon>
    </lineage>
</organism>
<gene>
    <name evidence="1" type="ORF">GIB67_027972</name>
</gene>
<evidence type="ECO:0000313" key="1">
    <source>
        <dbReference type="EMBL" id="KAF6141794.1"/>
    </source>
</evidence>
<name>A0A7J7LH11_9MAGN</name>
<reference evidence="1 2" key="1">
    <citation type="journal article" date="2020" name="IScience">
        <title>Genome Sequencing of the Endangered Kingdonia uniflora (Circaeasteraceae, Ranunculales) Reveals Potential Mechanisms of Evolutionary Specialization.</title>
        <authorList>
            <person name="Sun Y."/>
            <person name="Deng T."/>
            <person name="Zhang A."/>
            <person name="Moore M.J."/>
            <person name="Landis J.B."/>
            <person name="Lin N."/>
            <person name="Zhang H."/>
            <person name="Zhang X."/>
            <person name="Huang J."/>
            <person name="Zhang X."/>
            <person name="Sun H."/>
            <person name="Wang H."/>
        </authorList>
    </citation>
    <scope>NUCLEOTIDE SEQUENCE [LARGE SCALE GENOMIC DNA]</scope>
    <source>
        <strain evidence="1">TB1705</strain>
        <tissue evidence="1">Leaf</tissue>
    </source>
</reference>
<dbReference type="GO" id="GO:0035251">
    <property type="term" value="F:UDP-glucosyltransferase activity"/>
    <property type="evidence" value="ECO:0007669"/>
    <property type="project" value="InterPro"/>
</dbReference>
<comment type="caution">
    <text evidence="1">The sequence shown here is derived from an EMBL/GenBank/DDBJ whole genome shotgun (WGS) entry which is preliminary data.</text>
</comment>
<proteinExistence type="predicted"/>
<dbReference type="PANTHER" id="PTHR48049">
    <property type="entry name" value="GLYCOSYLTRANSFERASE"/>
    <property type="match status" value="1"/>
</dbReference>
<sequence>MHEAKDFFAGAFGQNASGFTDVERLTLVVGGCEAVAVRSCRELEGEYLDLLGKVYRKPVIPIGLLPPAPPPRRKIENTGGDEDKIFKWLDGQKVKSVMLAAFGSEVKLKNLQHGYVFVVLPSIIDQGFNARFLVEKGLAVEVERNLSDGSFKGDDVAKALRKGMVEKEGESIIVRAN</sequence>
<dbReference type="Gene3D" id="3.40.50.2000">
    <property type="entry name" value="Glycogen Phosphorylase B"/>
    <property type="match status" value="2"/>
</dbReference>
<evidence type="ECO:0000313" key="2">
    <source>
        <dbReference type="Proteomes" id="UP000541444"/>
    </source>
</evidence>
<dbReference type="PANTHER" id="PTHR48049:SF57">
    <property type="entry name" value="UDP-GLYCOSYLTRANSFERASE 91C1-LIKE"/>
    <property type="match status" value="1"/>
</dbReference>